<keyword evidence="3" id="KW-1185">Reference proteome</keyword>
<proteinExistence type="predicted"/>
<feature type="transmembrane region" description="Helical" evidence="1">
    <location>
        <begin position="163"/>
        <end position="191"/>
    </location>
</feature>
<dbReference type="AlphaFoldDB" id="A0A916UVT1"/>
<dbReference type="RefSeq" id="WP_188612363.1">
    <property type="nucleotide sequence ID" value="NZ_BMGG01000011.1"/>
</dbReference>
<reference evidence="2" key="1">
    <citation type="journal article" date="2014" name="Int. J. Syst. Evol. Microbiol.">
        <title>Complete genome sequence of Corynebacterium casei LMG S-19264T (=DSM 44701T), isolated from a smear-ripened cheese.</title>
        <authorList>
            <consortium name="US DOE Joint Genome Institute (JGI-PGF)"/>
            <person name="Walter F."/>
            <person name="Albersmeier A."/>
            <person name="Kalinowski J."/>
            <person name="Ruckert C."/>
        </authorList>
    </citation>
    <scope>NUCLEOTIDE SEQUENCE</scope>
    <source>
        <strain evidence="2">CGMCC 1.12919</strain>
    </source>
</reference>
<dbReference type="Proteomes" id="UP000637002">
    <property type="component" value="Unassembled WGS sequence"/>
</dbReference>
<evidence type="ECO:0000313" key="3">
    <source>
        <dbReference type="Proteomes" id="UP000637002"/>
    </source>
</evidence>
<feature type="transmembrane region" description="Helical" evidence="1">
    <location>
        <begin position="122"/>
        <end position="143"/>
    </location>
</feature>
<keyword evidence="1" id="KW-1133">Transmembrane helix</keyword>
<organism evidence="2 3">
    <name type="scientific">Chelatococcus reniformis</name>
    <dbReference type="NCBI Taxonomy" id="1494448"/>
    <lineage>
        <taxon>Bacteria</taxon>
        <taxon>Pseudomonadati</taxon>
        <taxon>Pseudomonadota</taxon>
        <taxon>Alphaproteobacteria</taxon>
        <taxon>Hyphomicrobiales</taxon>
        <taxon>Chelatococcaceae</taxon>
        <taxon>Chelatococcus</taxon>
    </lineage>
</organism>
<accession>A0A916UVT1</accession>
<sequence>MGTTQVGLTDVRHGRPPSRSRLLAPLRYLQIRHPEKERYDFLIPVIATLAAWALYMVVTPRIALFGDAGLLKFTRDILIMGVPFMVGALASVAMGSPGNHMDRRPVGAELWLDGESLTLRQFVCYLLGYLSFVSIVVLAAAVGAELMKKAVFSWTAGYPVIRFYIMAAGSLLLCGMLSVLSVTVLWSLYFLTDIVNRKSS</sequence>
<evidence type="ECO:0000313" key="2">
    <source>
        <dbReference type="EMBL" id="GGC90118.1"/>
    </source>
</evidence>
<evidence type="ECO:0000256" key="1">
    <source>
        <dbReference type="SAM" id="Phobius"/>
    </source>
</evidence>
<reference evidence="2" key="2">
    <citation type="submission" date="2020-09" db="EMBL/GenBank/DDBJ databases">
        <authorList>
            <person name="Sun Q."/>
            <person name="Zhou Y."/>
        </authorList>
    </citation>
    <scope>NUCLEOTIDE SEQUENCE</scope>
    <source>
        <strain evidence="2">CGMCC 1.12919</strain>
    </source>
</reference>
<comment type="caution">
    <text evidence="2">The sequence shown here is derived from an EMBL/GenBank/DDBJ whole genome shotgun (WGS) entry which is preliminary data.</text>
</comment>
<feature type="transmembrane region" description="Helical" evidence="1">
    <location>
        <begin position="39"/>
        <end position="57"/>
    </location>
</feature>
<keyword evidence="1" id="KW-0812">Transmembrane</keyword>
<protein>
    <submittedName>
        <fullName evidence="2">Uncharacterized protein</fullName>
    </submittedName>
</protein>
<gene>
    <name evidence="2" type="ORF">GCM10010994_54940</name>
</gene>
<feature type="transmembrane region" description="Helical" evidence="1">
    <location>
        <begin position="77"/>
        <end position="95"/>
    </location>
</feature>
<name>A0A916UVT1_9HYPH</name>
<dbReference type="EMBL" id="BMGG01000011">
    <property type="protein sequence ID" value="GGC90118.1"/>
    <property type="molecule type" value="Genomic_DNA"/>
</dbReference>
<keyword evidence="1" id="KW-0472">Membrane</keyword>